<evidence type="ECO:0000313" key="4">
    <source>
        <dbReference type="EMBL" id="KAF2963096.1"/>
    </source>
</evidence>
<dbReference type="PANTHER" id="PTHR37332">
    <property type="entry name" value="EXPRESSED PROTEIN"/>
    <property type="match status" value="1"/>
</dbReference>
<feature type="repeat" description="WD" evidence="1">
    <location>
        <begin position="550"/>
        <end position="595"/>
    </location>
</feature>
<dbReference type="InterPro" id="IPR015943">
    <property type="entry name" value="WD40/YVTN_repeat-like_dom_sf"/>
</dbReference>
<reference evidence="4 5" key="1">
    <citation type="submission" date="2019-12" db="EMBL/GenBank/DDBJ databases">
        <title>Draft genome sequence of the ascomycete Xylaria multiplex DSM 110363.</title>
        <authorList>
            <person name="Buettner E."/>
            <person name="Kellner H."/>
        </authorList>
    </citation>
    <scope>NUCLEOTIDE SEQUENCE [LARGE SCALE GENOMIC DNA]</scope>
    <source>
        <strain evidence="4 5">DSM 110363</strain>
    </source>
</reference>
<dbReference type="AlphaFoldDB" id="A0A7C8MX28"/>
<keyword evidence="5" id="KW-1185">Reference proteome</keyword>
<dbReference type="EMBL" id="WUBL01000233">
    <property type="protein sequence ID" value="KAF2963096.1"/>
    <property type="molecule type" value="Genomic_DNA"/>
</dbReference>
<dbReference type="Proteomes" id="UP000481858">
    <property type="component" value="Unassembled WGS sequence"/>
</dbReference>
<comment type="caution">
    <text evidence="4">The sequence shown here is derived from an EMBL/GenBank/DDBJ whole genome shotgun (WGS) entry which is preliminary data.</text>
</comment>
<dbReference type="OrthoDB" id="14339at2759"/>
<feature type="repeat" description="WD" evidence="1">
    <location>
        <begin position="509"/>
        <end position="550"/>
    </location>
</feature>
<accession>A0A7C8MX28</accession>
<feature type="compositionally biased region" description="Polar residues" evidence="2">
    <location>
        <begin position="1"/>
        <end position="30"/>
    </location>
</feature>
<name>A0A7C8MX28_9PEZI</name>
<sequence>MQRSASSAPIQGTIPFFSTNIWGTSSKSDLNSQALAQGGSGSGNSRSRPGTSSGDQSKEHSRRPSFGRKSSFSSPSKGKRRASSSASNGGGGGDQIITDATAPPALPDYALAAAAKISKDPDAVVSPTSVDSFSKMMSRTMSASSSGLYQTMSGVTGSTGLSTTSPQSSVPTLPTESPSLYNHIQDVANKRISTLDYLRKAHEGRIYWFNTLLFDKPDLARMPYFDSRKLARRATNYLLLGLSIPVVIDLNSSTPLEFLRSLNTLLTEFDSYQQIHTENGVSSSSLSRARLPQMFRRPGGKGRRQSGAANIEYADPNGASFNKDGSAVNSAPATVINFGLGGEGNDLLAGEEYTHLLTPNLPFDPDFFETFATLCDVLIDCYSRLITLLASPKDCTPALLELFTKADQRVRKIIIQGVVKEFEDSSRTGLKQEVANVGKVVLGGLIFDSDLLGEGVVKKKKGKIKSIDLVVAFYLTFSPTADILAVSSWDKKVRIYQIAGNGASEGKHIYEHDAPVFSVDFSKDGNKLVSSGADNQAKICDLQTLQTVQVAAHDMPVKAARFFELPNANSPMLVTGSWDKTVKYWDLRAQTPVGTVQCQERVYSMDVRNSLLVVGTADRYINVINLQEPLKFYKTLQSPLKWQTKVVSCFTDASGFAIAPTSPSNVTATPPANNITPVYSVNDISFHPQHGTFSTAGSDGTFHFWDKDAKHRLKGYPTVGGSITATTFNSSGTIFAYAVGYDWHKGYAGNTPDYPNKVMLHPIQGDECKPRPSVKKR</sequence>
<dbReference type="InterPro" id="IPR036322">
    <property type="entry name" value="WD40_repeat_dom_sf"/>
</dbReference>
<dbReference type="PROSITE" id="PS50082">
    <property type="entry name" value="WD_REPEATS_2"/>
    <property type="match status" value="3"/>
</dbReference>
<dbReference type="SMART" id="SM00320">
    <property type="entry name" value="WD40"/>
    <property type="match status" value="5"/>
</dbReference>
<dbReference type="SUPFAM" id="SSF50978">
    <property type="entry name" value="WD40 repeat-like"/>
    <property type="match status" value="1"/>
</dbReference>
<dbReference type="PANTHER" id="PTHR37332:SF1">
    <property type="entry name" value="ELMO DOMAIN-CONTAINING PROTEIN"/>
    <property type="match status" value="1"/>
</dbReference>
<feature type="compositionally biased region" description="Low complexity" evidence="2">
    <location>
        <begin position="31"/>
        <end position="54"/>
    </location>
</feature>
<feature type="compositionally biased region" description="Low complexity" evidence="2">
    <location>
        <begin position="67"/>
        <end position="76"/>
    </location>
</feature>
<dbReference type="Gene3D" id="2.130.10.10">
    <property type="entry name" value="YVTN repeat-like/Quinoprotein amine dehydrogenase"/>
    <property type="match status" value="1"/>
</dbReference>
<proteinExistence type="predicted"/>
<dbReference type="InterPro" id="IPR001680">
    <property type="entry name" value="WD40_rpt"/>
</dbReference>
<evidence type="ECO:0000256" key="2">
    <source>
        <dbReference type="SAM" id="MobiDB-lite"/>
    </source>
</evidence>
<dbReference type="Pfam" id="PF00400">
    <property type="entry name" value="WD40"/>
    <property type="match status" value="2"/>
</dbReference>
<dbReference type="Pfam" id="PF12894">
    <property type="entry name" value="ANAPC4_WD40"/>
    <property type="match status" value="1"/>
</dbReference>
<feature type="region of interest" description="Disordered" evidence="2">
    <location>
        <begin position="1"/>
        <end position="101"/>
    </location>
</feature>
<dbReference type="InterPro" id="IPR024977">
    <property type="entry name" value="Apc4-like_WD40_dom"/>
</dbReference>
<feature type="repeat" description="WD" evidence="1">
    <location>
        <begin position="681"/>
        <end position="706"/>
    </location>
</feature>
<evidence type="ECO:0000259" key="3">
    <source>
        <dbReference type="Pfam" id="PF12894"/>
    </source>
</evidence>
<protein>
    <recommendedName>
        <fullName evidence="3">Anaphase-promoting complex subunit 4-like WD40 domain-containing protein</fullName>
    </recommendedName>
</protein>
<keyword evidence="1" id="KW-0853">WD repeat</keyword>
<evidence type="ECO:0000256" key="1">
    <source>
        <dbReference type="PROSITE-ProRule" id="PRU00221"/>
    </source>
</evidence>
<feature type="region of interest" description="Disordered" evidence="2">
    <location>
        <begin position="157"/>
        <end position="176"/>
    </location>
</feature>
<feature type="domain" description="Anaphase-promoting complex subunit 4-like WD40" evidence="3">
    <location>
        <begin position="475"/>
        <end position="550"/>
    </location>
</feature>
<feature type="compositionally biased region" description="Low complexity" evidence="2">
    <location>
        <begin position="157"/>
        <end position="169"/>
    </location>
</feature>
<gene>
    <name evidence="4" type="ORF">GQX73_g10478</name>
</gene>
<evidence type="ECO:0000313" key="5">
    <source>
        <dbReference type="Proteomes" id="UP000481858"/>
    </source>
</evidence>
<dbReference type="InParanoid" id="A0A7C8MX28"/>
<organism evidence="4 5">
    <name type="scientific">Xylaria multiplex</name>
    <dbReference type="NCBI Taxonomy" id="323545"/>
    <lineage>
        <taxon>Eukaryota</taxon>
        <taxon>Fungi</taxon>
        <taxon>Dikarya</taxon>
        <taxon>Ascomycota</taxon>
        <taxon>Pezizomycotina</taxon>
        <taxon>Sordariomycetes</taxon>
        <taxon>Xylariomycetidae</taxon>
        <taxon>Xylariales</taxon>
        <taxon>Xylariaceae</taxon>
        <taxon>Xylaria</taxon>
    </lineage>
</organism>